<accession>A0A915ICA7</accession>
<dbReference type="InterPro" id="IPR016186">
    <property type="entry name" value="C-type_lectin-like/link_sf"/>
</dbReference>
<sequence length="153" mass="17095">MSIELGAHWKAVLPNTPFSVVSERECSSCSMCIIGCQSHTAVFHRRYAVGSFSCCDKNAINHLIFSTWQVVDNRNITIGARQVQPGVYQMLDGAWLYSDWYTFGGQPSTISGMDCVTMRDMDGYQWRSIDCNNTPVYTICQLNCSVTGQLTTP</sequence>
<dbReference type="Proteomes" id="UP000887565">
    <property type="component" value="Unplaced"/>
</dbReference>
<organism evidence="1 2">
    <name type="scientific">Romanomermis culicivorax</name>
    <name type="common">Nematode worm</name>
    <dbReference type="NCBI Taxonomy" id="13658"/>
    <lineage>
        <taxon>Eukaryota</taxon>
        <taxon>Metazoa</taxon>
        <taxon>Ecdysozoa</taxon>
        <taxon>Nematoda</taxon>
        <taxon>Enoplea</taxon>
        <taxon>Dorylaimia</taxon>
        <taxon>Mermithida</taxon>
        <taxon>Mermithoidea</taxon>
        <taxon>Mermithidae</taxon>
        <taxon>Romanomermis</taxon>
    </lineage>
</organism>
<evidence type="ECO:0000313" key="1">
    <source>
        <dbReference type="Proteomes" id="UP000887565"/>
    </source>
</evidence>
<keyword evidence="1" id="KW-1185">Reference proteome</keyword>
<reference evidence="2" key="1">
    <citation type="submission" date="2022-11" db="UniProtKB">
        <authorList>
            <consortium name="WormBaseParasite"/>
        </authorList>
    </citation>
    <scope>IDENTIFICATION</scope>
</reference>
<dbReference type="PROSITE" id="PS00615">
    <property type="entry name" value="C_TYPE_LECTIN_1"/>
    <property type="match status" value="1"/>
</dbReference>
<dbReference type="CDD" id="cd00037">
    <property type="entry name" value="CLECT"/>
    <property type="match status" value="1"/>
</dbReference>
<dbReference type="SUPFAM" id="SSF56436">
    <property type="entry name" value="C-type lectin-like"/>
    <property type="match status" value="1"/>
</dbReference>
<name>A0A915ICA7_ROMCU</name>
<evidence type="ECO:0000313" key="2">
    <source>
        <dbReference type="WBParaSite" id="nRc.2.0.1.t10876-RA"/>
    </source>
</evidence>
<dbReference type="AlphaFoldDB" id="A0A915ICA7"/>
<dbReference type="Gene3D" id="3.10.100.10">
    <property type="entry name" value="Mannose-Binding Protein A, subunit A"/>
    <property type="match status" value="1"/>
</dbReference>
<dbReference type="InterPro" id="IPR018378">
    <property type="entry name" value="C-type_lectin_CS"/>
</dbReference>
<dbReference type="InterPro" id="IPR016187">
    <property type="entry name" value="CTDL_fold"/>
</dbReference>
<dbReference type="WBParaSite" id="nRc.2.0.1.t10876-RA">
    <property type="protein sequence ID" value="nRc.2.0.1.t10876-RA"/>
    <property type="gene ID" value="nRc.2.0.1.g10876"/>
</dbReference>
<proteinExistence type="predicted"/>
<protein>
    <submittedName>
        <fullName evidence="2">C-type lectin domain-containing protein</fullName>
    </submittedName>
</protein>